<reference evidence="2" key="1">
    <citation type="journal article" date="2019" name="Int. J. Syst. Evol. Microbiol.">
        <title>The Global Catalogue of Microorganisms (GCM) 10K type strain sequencing project: providing services to taxonomists for standard genome sequencing and annotation.</title>
        <authorList>
            <consortium name="The Broad Institute Genomics Platform"/>
            <consortium name="The Broad Institute Genome Sequencing Center for Infectious Disease"/>
            <person name="Wu L."/>
            <person name="Ma J."/>
        </authorList>
    </citation>
    <scope>NUCLEOTIDE SEQUENCE [LARGE SCALE GENOMIC DNA]</scope>
    <source>
        <strain evidence="2">JCM 17214</strain>
    </source>
</reference>
<name>A0ABP7NIF1_9BACT</name>
<dbReference type="EMBL" id="BAABDH010000098">
    <property type="protein sequence ID" value="GAA3946090.1"/>
    <property type="molecule type" value="Genomic_DNA"/>
</dbReference>
<organism evidence="1 2">
    <name type="scientific">Hymenobacter algoricola</name>
    <dbReference type="NCBI Taxonomy" id="486267"/>
    <lineage>
        <taxon>Bacteria</taxon>
        <taxon>Pseudomonadati</taxon>
        <taxon>Bacteroidota</taxon>
        <taxon>Cytophagia</taxon>
        <taxon>Cytophagales</taxon>
        <taxon>Hymenobacteraceae</taxon>
        <taxon>Hymenobacter</taxon>
    </lineage>
</organism>
<sequence length="88" mass="9375">MPAGRLGWPGKSKISNPAILGRLQAKVALFYLTAGFYQNKLLVASFSTSSSQPLIRHLSAYKPKPACLNPMVGGLDSSSGFATAHRVQ</sequence>
<evidence type="ECO:0000313" key="1">
    <source>
        <dbReference type="EMBL" id="GAA3946090.1"/>
    </source>
</evidence>
<comment type="caution">
    <text evidence="1">The sequence shown here is derived from an EMBL/GenBank/DDBJ whole genome shotgun (WGS) entry which is preliminary data.</text>
</comment>
<proteinExistence type="predicted"/>
<accession>A0ABP7NIF1</accession>
<protein>
    <submittedName>
        <fullName evidence="1">Uncharacterized protein</fullName>
    </submittedName>
</protein>
<dbReference type="Proteomes" id="UP001499909">
    <property type="component" value="Unassembled WGS sequence"/>
</dbReference>
<keyword evidence="2" id="KW-1185">Reference proteome</keyword>
<gene>
    <name evidence="1" type="ORF">GCM10022406_30010</name>
</gene>
<evidence type="ECO:0000313" key="2">
    <source>
        <dbReference type="Proteomes" id="UP001499909"/>
    </source>
</evidence>